<dbReference type="InterPro" id="IPR029058">
    <property type="entry name" value="AB_hydrolase_fold"/>
</dbReference>
<gene>
    <name evidence="2" type="ORF">K443DRAFT_127265</name>
</gene>
<dbReference type="AlphaFoldDB" id="A0A0C9YHN6"/>
<feature type="region of interest" description="Disordered" evidence="1">
    <location>
        <begin position="1"/>
        <end position="28"/>
    </location>
</feature>
<dbReference type="Proteomes" id="UP000054477">
    <property type="component" value="Unassembled WGS sequence"/>
</dbReference>
<name>A0A0C9YHN6_9AGAR</name>
<reference evidence="3" key="2">
    <citation type="submission" date="2015-01" db="EMBL/GenBank/DDBJ databases">
        <title>Evolutionary Origins and Diversification of the Mycorrhizal Mutualists.</title>
        <authorList>
            <consortium name="DOE Joint Genome Institute"/>
            <consortium name="Mycorrhizal Genomics Consortium"/>
            <person name="Kohler A."/>
            <person name="Kuo A."/>
            <person name="Nagy L.G."/>
            <person name="Floudas D."/>
            <person name="Copeland A."/>
            <person name="Barry K.W."/>
            <person name="Cichocki N."/>
            <person name="Veneault-Fourrey C."/>
            <person name="LaButti K."/>
            <person name="Lindquist E.A."/>
            <person name="Lipzen A."/>
            <person name="Lundell T."/>
            <person name="Morin E."/>
            <person name="Murat C."/>
            <person name="Riley R."/>
            <person name="Ohm R."/>
            <person name="Sun H."/>
            <person name="Tunlid A."/>
            <person name="Henrissat B."/>
            <person name="Grigoriev I.V."/>
            <person name="Hibbett D.S."/>
            <person name="Martin F."/>
        </authorList>
    </citation>
    <scope>NUCLEOTIDE SEQUENCE [LARGE SCALE GENOMIC DNA]</scope>
    <source>
        <strain evidence="3">LaAM-08-1</strain>
    </source>
</reference>
<organism evidence="2 3">
    <name type="scientific">Laccaria amethystina LaAM-08-1</name>
    <dbReference type="NCBI Taxonomy" id="1095629"/>
    <lineage>
        <taxon>Eukaryota</taxon>
        <taxon>Fungi</taxon>
        <taxon>Dikarya</taxon>
        <taxon>Basidiomycota</taxon>
        <taxon>Agaricomycotina</taxon>
        <taxon>Agaricomycetes</taxon>
        <taxon>Agaricomycetidae</taxon>
        <taxon>Agaricales</taxon>
        <taxon>Agaricineae</taxon>
        <taxon>Hydnangiaceae</taxon>
        <taxon>Laccaria</taxon>
    </lineage>
</organism>
<dbReference type="HOGENOM" id="CLU_016065_1_0_1"/>
<dbReference type="InterPro" id="IPR003386">
    <property type="entry name" value="LACT/PDAT_acylTrfase"/>
</dbReference>
<dbReference type="PANTHER" id="PTHR11440">
    <property type="entry name" value="LECITHIN-CHOLESTEROL ACYLTRANSFERASE-RELATED"/>
    <property type="match status" value="1"/>
</dbReference>
<proteinExistence type="predicted"/>
<feature type="compositionally biased region" description="Basic and acidic residues" evidence="1">
    <location>
        <begin position="16"/>
        <end position="28"/>
    </location>
</feature>
<dbReference type="EMBL" id="KN838537">
    <property type="protein sequence ID" value="KIK09872.1"/>
    <property type="molecule type" value="Genomic_DNA"/>
</dbReference>
<dbReference type="GO" id="GO:0008374">
    <property type="term" value="F:O-acyltransferase activity"/>
    <property type="evidence" value="ECO:0007669"/>
    <property type="project" value="InterPro"/>
</dbReference>
<sequence>MVLTKRTKTWSNTKPASKEDAETHQERTDMMKRADVDEFGKFSKDGREFQVGEAMKARGLTAQYPVIIIPGIVSTGLESWSTSPDYRAFFREKLWGGLNMLTQVTFNKEKWIAAMMLDPLTGLDPPGAKVRAAEGIDAASSFIQGFWIWSKVVENLAVINYDTNNLYLAPYDWRLSYYNLEVRDGYFSRLKTTIEGLKKRQNKKVVVAAHSMGSTVRHHHLYTYETFKWVESPLHGNGGIDWVENHIESYISIAGTHLAKAMTAFLSGEMKDTVQMNPAGAYVLERFFSRQERQRLFRSWAGSASMWLKGGNAVWGSALHAPDDACNNTHTHGELIAFRSLSLQSNDDTTRNMTAEEAGLWILQHTPTTFQKMLETNYSYGIERDEEQLRRNDLDHRKWTNPLEGKDNEFVDAVDTECTDPDSSGCEVLSNPLGRTLLRKSWIDSDYTNNSAFPKLLNGVKMGEGDGTVSLVSLGAMCVEGWKRRRWNPAGIKITTVELPHRPTVSMPRGGANTSDHVDILGSTGLNEVILKVATGVGHEVTDNYVSDIQGYARRIQWD</sequence>
<evidence type="ECO:0008006" key="4">
    <source>
        <dbReference type="Google" id="ProtNLM"/>
    </source>
</evidence>
<dbReference type="OrthoDB" id="190846at2759"/>
<evidence type="ECO:0000256" key="1">
    <source>
        <dbReference type="SAM" id="MobiDB-lite"/>
    </source>
</evidence>
<dbReference type="STRING" id="1095629.A0A0C9YHN6"/>
<dbReference type="SUPFAM" id="SSF53474">
    <property type="entry name" value="alpha/beta-Hydrolases"/>
    <property type="match status" value="1"/>
</dbReference>
<dbReference type="GO" id="GO:0006629">
    <property type="term" value="P:lipid metabolic process"/>
    <property type="evidence" value="ECO:0007669"/>
    <property type="project" value="InterPro"/>
</dbReference>
<evidence type="ECO:0000313" key="2">
    <source>
        <dbReference type="EMBL" id="KIK09872.1"/>
    </source>
</evidence>
<accession>A0A0C9YHN6</accession>
<keyword evidence="3" id="KW-1185">Reference proteome</keyword>
<dbReference type="Gene3D" id="3.40.50.1820">
    <property type="entry name" value="alpha/beta hydrolase"/>
    <property type="match status" value="1"/>
</dbReference>
<dbReference type="Pfam" id="PF02450">
    <property type="entry name" value="LCAT"/>
    <property type="match status" value="1"/>
</dbReference>
<protein>
    <recommendedName>
        <fullName evidence="4">Phospholipid:diacylglycerol acyltransferase</fullName>
    </recommendedName>
</protein>
<evidence type="ECO:0000313" key="3">
    <source>
        <dbReference type="Proteomes" id="UP000054477"/>
    </source>
</evidence>
<reference evidence="2 3" key="1">
    <citation type="submission" date="2014-04" db="EMBL/GenBank/DDBJ databases">
        <authorList>
            <consortium name="DOE Joint Genome Institute"/>
            <person name="Kuo A."/>
            <person name="Kohler A."/>
            <person name="Nagy L.G."/>
            <person name="Floudas D."/>
            <person name="Copeland A."/>
            <person name="Barry K.W."/>
            <person name="Cichocki N."/>
            <person name="Veneault-Fourrey C."/>
            <person name="LaButti K."/>
            <person name="Lindquist E.A."/>
            <person name="Lipzen A."/>
            <person name="Lundell T."/>
            <person name="Morin E."/>
            <person name="Murat C."/>
            <person name="Sun H."/>
            <person name="Tunlid A."/>
            <person name="Henrissat B."/>
            <person name="Grigoriev I.V."/>
            <person name="Hibbett D.S."/>
            <person name="Martin F."/>
            <person name="Nordberg H.P."/>
            <person name="Cantor M.N."/>
            <person name="Hua S.X."/>
        </authorList>
    </citation>
    <scope>NUCLEOTIDE SEQUENCE [LARGE SCALE GENOMIC DNA]</scope>
    <source>
        <strain evidence="2 3">LaAM-08-1</strain>
    </source>
</reference>